<dbReference type="AlphaFoldDB" id="A0AA48L5U8"/>
<evidence type="ECO:0000313" key="1">
    <source>
        <dbReference type="EMBL" id="BEI92517.1"/>
    </source>
</evidence>
<sequence>MRVARDLFPIPQFWVSEFDYVSVLFVDRPLAISTTPQNMLLALADFYIALSKRPYTGVGSLTTLNDKVIVSQLITPSRTHGVFPSTSEAHIARLDDMIDDLGNTQVVRDRLNRFCLALEARELVRECEEMKHVGQTFLRHHNLEKNLILTENGLSVSNWEYACTAPWLEAFALPRSLLDSSYASSNKITAAERTLETIFNEKGARRLAAGLIRSRKYHRLHDVYDCPPITVESVYLLRQSFNPQTERPSSLMSWRKDILRRYAVPEVRQFVGNVMGLEDLWYTCDVRVGQRLVKELKHIVDQLDFASRPHDEAGEALLELAERADLTIEGLEGRIARIEHDGA</sequence>
<reference evidence="1" key="1">
    <citation type="journal article" date="2023" name="BMC Genomics">
        <title>Chromosome-level genome assemblies of Cutaneotrichosporon spp. (Trichosporonales, Basidiomycota) reveal imbalanced evolution between nucleotide sequences and chromosome synteny.</title>
        <authorList>
            <person name="Kobayashi Y."/>
            <person name="Kayamori A."/>
            <person name="Aoki K."/>
            <person name="Shiwa Y."/>
            <person name="Matsutani M."/>
            <person name="Fujita N."/>
            <person name="Sugita T."/>
            <person name="Iwasaki W."/>
            <person name="Tanaka N."/>
            <person name="Takashima M."/>
        </authorList>
    </citation>
    <scope>NUCLEOTIDE SEQUENCE</scope>
    <source>
        <strain evidence="1">HIS019</strain>
    </source>
</reference>
<proteinExistence type="predicted"/>
<dbReference type="Proteomes" id="UP001233271">
    <property type="component" value="Chromosome 5"/>
</dbReference>
<evidence type="ECO:0000313" key="2">
    <source>
        <dbReference type="Proteomes" id="UP001233271"/>
    </source>
</evidence>
<dbReference type="RefSeq" id="XP_060457782.1">
    <property type="nucleotide sequence ID" value="XM_060601272.1"/>
</dbReference>
<name>A0AA48L5U8_9TREE</name>
<dbReference type="EMBL" id="AP028216">
    <property type="protein sequence ID" value="BEI92517.1"/>
    <property type="molecule type" value="Genomic_DNA"/>
</dbReference>
<protein>
    <recommendedName>
        <fullName evidence="3">Aminoglycoside phosphotransferase domain-containing protein</fullName>
    </recommendedName>
</protein>
<accession>A0AA48L5U8</accession>
<evidence type="ECO:0008006" key="3">
    <source>
        <dbReference type="Google" id="ProtNLM"/>
    </source>
</evidence>
<gene>
    <name evidence="1" type="ORF">CcaverHIS019_0501450</name>
</gene>
<dbReference type="KEGG" id="ccac:CcaHIS019_0501450"/>
<organism evidence="1 2">
    <name type="scientific">Cutaneotrichosporon cavernicola</name>
    <dbReference type="NCBI Taxonomy" id="279322"/>
    <lineage>
        <taxon>Eukaryota</taxon>
        <taxon>Fungi</taxon>
        <taxon>Dikarya</taxon>
        <taxon>Basidiomycota</taxon>
        <taxon>Agaricomycotina</taxon>
        <taxon>Tremellomycetes</taxon>
        <taxon>Trichosporonales</taxon>
        <taxon>Trichosporonaceae</taxon>
        <taxon>Cutaneotrichosporon</taxon>
    </lineage>
</organism>
<keyword evidence="2" id="KW-1185">Reference proteome</keyword>
<dbReference type="GeneID" id="85496387"/>